<organism evidence="7 8">
    <name type="scientific">Chrysosporum bergii ANA360D</name>
    <dbReference type="NCBI Taxonomy" id="617107"/>
    <lineage>
        <taxon>Bacteria</taxon>
        <taxon>Bacillati</taxon>
        <taxon>Cyanobacteriota</taxon>
        <taxon>Cyanophyceae</taxon>
        <taxon>Nostocales</taxon>
        <taxon>Nodulariaceae</taxon>
        <taxon>Chrysosporum</taxon>
    </lineage>
</organism>
<dbReference type="InterPro" id="IPR052211">
    <property type="entry name" value="Cpx_auxiliary_protein"/>
</dbReference>
<protein>
    <submittedName>
        <fullName evidence="7">Spy/CpxP family protein refolding chaperone</fullName>
    </submittedName>
</protein>
<keyword evidence="8" id="KW-1185">Reference proteome</keyword>
<name>A0AA43GRA2_9CYAN</name>
<evidence type="ECO:0000313" key="8">
    <source>
        <dbReference type="Proteomes" id="UP001159387"/>
    </source>
</evidence>
<dbReference type="RefSeq" id="WP_280654168.1">
    <property type="nucleotide sequence ID" value="NZ_JANQDH010000046.1"/>
</dbReference>
<evidence type="ECO:0000256" key="4">
    <source>
        <dbReference type="ARBA" id="ARBA00022764"/>
    </source>
</evidence>
<accession>A0AA43GRA2</accession>
<evidence type="ECO:0000256" key="2">
    <source>
        <dbReference type="ARBA" id="ARBA00008441"/>
    </source>
</evidence>
<dbReference type="GO" id="GO:0030288">
    <property type="term" value="C:outer membrane-bounded periplasmic space"/>
    <property type="evidence" value="ECO:0007669"/>
    <property type="project" value="TreeGrafter"/>
</dbReference>
<dbReference type="GO" id="GO:0051082">
    <property type="term" value="F:unfolded protein binding"/>
    <property type="evidence" value="ECO:0007669"/>
    <property type="project" value="TreeGrafter"/>
</dbReference>
<dbReference type="InterPro" id="IPR012899">
    <property type="entry name" value="LTXXQ"/>
</dbReference>
<gene>
    <name evidence="7" type="ORF">NWP17_06875</name>
</gene>
<comment type="similarity">
    <text evidence="2">Belongs to the CpxP/Spy family.</text>
</comment>
<feature type="compositionally biased region" description="Basic and acidic residues" evidence="5">
    <location>
        <begin position="128"/>
        <end position="138"/>
    </location>
</feature>
<dbReference type="PANTHER" id="PTHR38102:SF1">
    <property type="entry name" value="PERIPLASMIC CHAPERONE SPY"/>
    <property type="match status" value="1"/>
</dbReference>
<dbReference type="EMBL" id="JANQDH010000046">
    <property type="protein sequence ID" value="MDH6060160.1"/>
    <property type="molecule type" value="Genomic_DNA"/>
</dbReference>
<evidence type="ECO:0000256" key="6">
    <source>
        <dbReference type="SAM" id="SignalP"/>
    </source>
</evidence>
<evidence type="ECO:0000313" key="7">
    <source>
        <dbReference type="EMBL" id="MDH6060160.1"/>
    </source>
</evidence>
<evidence type="ECO:0000256" key="3">
    <source>
        <dbReference type="ARBA" id="ARBA00022729"/>
    </source>
</evidence>
<feature type="signal peptide" evidence="6">
    <location>
        <begin position="1"/>
        <end position="26"/>
    </location>
</feature>
<sequence length="147" mass="16835">MRLKSLSLLAGAIALTVTTIPFAVQAQIARSSSPQMAQMMGGERGGMKGPWQRLNLTDAQKAQMQTIRSNTRDKIEAVLTPEQKEAAQNQMKKKVWADLTEEQKTQIRQIRELSKEQMLQVLTPEQRQQLEETRENMRSRRGRPNFQ</sequence>
<reference evidence="7 8" key="1">
    <citation type="journal article" date="2023" name="J. Phycol.">
        <title>Chrysosporum ovalisporum is synonymous with the true-branching cyanobacterium Umezakia natans (Nostocales/Aphanizomenonaceae).</title>
        <authorList>
            <person name="McGregor G.B."/>
            <person name="Sendall B.C."/>
            <person name="Niiyama Y."/>
            <person name="Tuji A."/>
            <person name="Willis A."/>
        </authorList>
    </citation>
    <scope>NUCLEOTIDE SEQUENCE [LARGE SCALE GENOMIC DNA]</scope>
    <source>
        <strain evidence="7 8">ANA360D</strain>
    </source>
</reference>
<feature type="chain" id="PRO_5041425032" evidence="6">
    <location>
        <begin position="27"/>
        <end position="147"/>
    </location>
</feature>
<dbReference type="Pfam" id="PF07813">
    <property type="entry name" value="LTXXQ"/>
    <property type="match status" value="1"/>
</dbReference>
<feature type="region of interest" description="Disordered" evidence="5">
    <location>
        <begin position="120"/>
        <end position="147"/>
    </location>
</feature>
<dbReference type="PANTHER" id="PTHR38102">
    <property type="entry name" value="PERIPLASMIC CHAPERONE SPY"/>
    <property type="match status" value="1"/>
</dbReference>
<comment type="caution">
    <text evidence="7">The sequence shown here is derived from an EMBL/GenBank/DDBJ whole genome shotgun (WGS) entry which is preliminary data.</text>
</comment>
<keyword evidence="4" id="KW-0574">Periplasm</keyword>
<proteinExistence type="inferred from homology"/>
<keyword evidence="3 6" id="KW-0732">Signal</keyword>
<evidence type="ECO:0000256" key="5">
    <source>
        <dbReference type="SAM" id="MobiDB-lite"/>
    </source>
</evidence>
<dbReference type="Proteomes" id="UP001159387">
    <property type="component" value="Unassembled WGS sequence"/>
</dbReference>
<comment type="subcellular location">
    <subcellularLocation>
        <location evidence="1">Periplasm</location>
    </subcellularLocation>
</comment>
<evidence type="ECO:0000256" key="1">
    <source>
        <dbReference type="ARBA" id="ARBA00004418"/>
    </source>
</evidence>
<dbReference type="AlphaFoldDB" id="A0AA43GRA2"/>